<evidence type="ECO:0000313" key="2">
    <source>
        <dbReference type="EMBL" id="KIM89639.1"/>
    </source>
</evidence>
<dbReference type="Pfam" id="PF07714">
    <property type="entry name" value="PK_Tyr_Ser-Thr"/>
    <property type="match status" value="1"/>
</dbReference>
<dbReference type="Gene3D" id="1.10.510.10">
    <property type="entry name" value="Transferase(Phosphotransferase) domain 1"/>
    <property type="match status" value="1"/>
</dbReference>
<dbReference type="SUPFAM" id="SSF56112">
    <property type="entry name" value="Protein kinase-like (PK-like)"/>
    <property type="match status" value="1"/>
</dbReference>
<gene>
    <name evidence="2" type="ORF">PILCRDRAFT_191888</name>
</gene>
<sequence>MEYLYRKGVLYGDLKGANVLMDDNRRCLVSDFGQSEMRSEAYRLTGTPPPYGTLRWQAPERMVSHHNRLTQEMDIYAFAICCVEILDKSTMPWQHRDDFAIVRLVTEENKRPTFPKRASVALR</sequence>
<reference evidence="3" key="2">
    <citation type="submission" date="2015-01" db="EMBL/GenBank/DDBJ databases">
        <title>Evolutionary Origins and Diversification of the Mycorrhizal Mutualists.</title>
        <authorList>
            <consortium name="DOE Joint Genome Institute"/>
            <consortium name="Mycorrhizal Genomics Consortium"/>
            <person name="Kohler A."/>
            <person name="Kuo A."/>
            <person name="Nagy L.G."/>
            <person name="Floudas D."/>
            <person name="Copeland A."/>
            <person name="Barry K.W."/>
            <person name="Cichocki N."/>
            <person name="Veneault-Fourrey C."/>
            <person name="LaButti K."/>
            <person name="Lindquist E.A."/>
            <person name="Lipzen A."/>
            <person name="Lundell T."/>
            <person name="Morin E."/>
            <person name="Murat C."/>
            <person name="Riley R."/>
            <person name="Ohm R."/>
            <person name="Sun H."/>
            <person name="Tunlid A."/>
            <person name="Henrissat B."/>
            <person name="Grigoriev I.V."/>
            <person name="Hibbett D.S."/>
            <person name="Martin F."/>
        </authorList>
    </citation>
    <scope>NUCLEOTIDE SEQUENCE [LARGE SCALE GENOMIC DNA]</scope>
    <source>
        <strain evidence="3">F 1598</strain>
    </source>
</reference>
<protein>
    <recommendedName>
        <fullName evidence="1">Protein kinase domain-containing protein</fullName>
    </recommendedName>
</protein>
<organism evidence="2 3">
    <name type="scientific">Piloderma croceum (strain F 1598)</name>
    <dbReference type="NCBI Taxonomy" id="765440"/>
    <lineage>
        <taxon>Eukaryota</taxon>
        <taxon>Fungi</taxon>
        <taxon>Dikarya</taxon>
        <taxon>Basidiomycota</taxon>
        <taxon>Agaricomycotina</taxon>
        <taxon>Agaricomycetes</taxon>
        <taxon>Agaricomycetidae</taxon>
        <taxon>Atheliales</taxon>
        <taxon>Atheliaceae</taxon>
        <taxon>Piloderma</taxon>
    </lineage>
</organism>
<dbReference type="PROSITE" id="PS00108">
    <property type="entry name" value="PROTEIN_KINASE_ST"/>
    <property type="match status" value="1"/>
</dbReference>
<name>A0A0C3GD70_PILCF</name>
<dbReference type="GO" id="GO:0005524">
    <property type="term" value="F:ATP binding"/>
    <property type="evidence" value="ECO:0007669"/>
    <property type="project" value="InterPro"/>
</dbReference>
<evidence type="ECO:0000259" key="1">
    <source>
        <dbReference type="PROSITE" id="PS50011"/>
    </source>
</evidence>
<dbReference type="PROSITE" id="PS50011">
    <property type="entry name" value="PROTEIN_KINASE_DOM"/>
    <property type="match status" value="1"/>
</dbReference>
<dbReference type="AlphaFoldDB" id="A0A0C3GD70"/>
<reference evidence="2 3" key="1">
    <citation type="submission" date="2014-04" db="EMBL/GenBank/DDBJ databases">
        <authorList>
            <consortium name="DOE Joint Genome Institute"/>
            <person name="Kuo A."/>
            <person name="Tarkka M."/>
            <person name="Buscot F."/>
            <person name="Kohler A."/>
            <person name="Nagy L.G."/>
            <person name="Floudas D."/>
            <person name="Copeland A."/>
            <person name="Barry K.W."/>
            <person name="Cichocki N."/>
            <person name="Veneault-Fourrey C."/>
            <person name="LaButti K."/>
            <person name="Lindquist E.A."/>
            <person name="Lipzen A."/>
            <person name="Lundell T."/>
            <person name="Morin E."/>
            <person name="Murat C."/>
            <person name="Sun H."/>
            <person name="Tunlid A."/>
            <person name="Henrissat B."/>
            <person name="Grigoriev I.V."/>
            <person name="Hibbett D.S."/>
            <person name="Martin F."/>
            <person name="Nordberg H.P."/>
            <person name="Cantor M.N."/>
            <person name="Hua S.X."/>
        </authorList>
    </citation>
    <scope>NUCLEOTIDE SEQUENCE [LARGE SCALE GENOMIC DNA]</scope>
    <source>
        <strain evidence="2 3">F 1598</strain>
    </source>
</reference>
<dbReference type="InterPro" id="IPR000719">
    <property type="entry name" value="Prot_kinase_dom"/>
</dbReference>
<dbReference type="OrthoDB" id="2607189at2759"/>
<dbReference type="InterPro" id="IPR011009">
    <property type="entry name" value="Kinase-like_dom_sf"/>
</dbReference>
<dbReference type="PANTHER" id="PTHR44329">
    <property type="entry name" value="SERINE/THREONINE-PROTEIN KINASE TNNI3K-RELATED"/>
    <property type="match status" value="1"/>
</dbReference>
<accession>A0A0C3GD70</accession>
<dbReference type="STRING" id="765440.A0A0C3GD70"/>
<dbReference type="GO" id="GO:0004674">
    <property type="term" value="F:protein serine/threonine kinase activity"/>
    <property type="evidence" value="ECO:0007669"/>
    <property type="project" value="TreeGrafter"/>
</dbReference>
<dbReference type="InParanoid" id="A0A0C3GD70"/>
<dbReference type="InterPro" id="IPR001245">
    <property type="entry name" value="Ser-Thr/Tyr_kinase_cat_dom"/>
</dbReference>
<dbReference type="HOGENOM" id="CLU_000288_7_30_1"/>
<dbReference type="Proteomes" id="UP000054166">
    <property type="component" value="Unassembled WGS sequence"/>
</dbReference>
<keyword evidence="3" id="KW-1185">Reference proteome</keyword>
<proteinExistence type="predicted"/>
<dbReference type="InterPro" id="IPR008271">
    <property type="entry name" value="Ser/Thr_kinase_AS"/>
</dbReference>
<feature type="domain" description="Protein kinase" evidence="1">
    <location>
        <begin position="1"/>
        <end position="123"/>
    </location>
</feature>
<dbReference type="EMBL" id="KN832974">
    <property type="protein sequence ID" value="KIM89639.1"/>
    <property type="molecule type" value="Genomic_DNA"/>
</dbReference>
<dbReference type="InterPro" id="IPR051681">
    <property type="entry name" value="Ser/Thr_Kinases-Pseudokinases"/>
</dbReference>
<evidence type="ECO:0000313" key="3">
    <source>
        <dbReference type="Proteomes" id="UP000054166"/>
    </source>
</evidence>